<dbReference type="InterPro" id="IPR017850">
    <property type="entry name" value="Alkaline_phosphatase_core_sf"/>
</dbReference>
<dbReference type="CDD" id="cd16010">
    <property type="entry name" value="iPGM"/>
    <property type="match status" value="1"/>
</dbReference>
<evidence type="ECO:0000256" key="2">
    <source>
        <dbReference type="ARBA" id="ARBA00002315"/>
    </source>
</evidence>
<feature type="domain" description="BPG-independent PGAM N-terminal" evidence="15">
    <location>
        <begin position="81"/>
        <end position="298"/>
    </location>
</feature>
<accession>G8C2K9</accession>
<dbReference type="GO" id="GO:0004619">
    <property type="term" value="F:phosphoglycerate mutase activity"/>
    <property type="evidence" value="ECO:0007669"/>
    <property type="project" value="UniProtKB-UniRule"/>
</dbReference>
<organism evidence="16">
    <name type="scientific">Candidatus Mycoplasma haematominutum 'Birmingham 1'</name>
    <dbReference type="NCBI Taxonomy" id="1116213"/>
    <lineage>
        <taxon>Bacteria</taxon>
        <taxon>Bacillati</taxon>
        <taxon>Mycoplasmatota</taxon>
        <taxon>Mollicutes</taxon>
        <taxon>Mycoplasmataceae</taxon>
        <taxon>Mycoplasma</taxon>
    </lineage>
</organism>
<reference evidence="16" key="2">
    <citation type="submission" date="2011-11" db="EMBL/GenBank/DDBJ databases">
        <authorList>
            <person name="Barker E."/>
        </authorList>
    </citation>
    <scope>NUCLEOTIDE SEQUENCE</scope>
    <source>
        <strain evidence="16">Birmingham 1</strain>
    </source>
</reference>
<evidence type="ECO:0000256" key="5">
    <source>
        <dbReference type="ARBA" id="ARBA00022723"/>
    </source>
</evidence>
<dbReference type="NCBIfam" id="TIGR01307">
    <property type="entry name" value="pgm_bpd_ind"/>
    <property type="match status" value="1"/>
</dbReference>
<dbReference type="GO" id="GO:0006007">
    <property type="term" value="P:glucose catabolic process"/>
    <property type="evidence" value="ECO:0007669"/>
    <property type="project" value="InterPro"/>
</dbReference>
<evidence type="ECO:0000256" key="3">
    <source>
        <dbReference type="ARBA" id="ARBA00004798"/>
    </source>
</evidence>
<dbReference type="PANTHER" id="PTHR31637:SF0">
    <property type="entry name" value="2,3-BISPHOSPHOGLYCERATE-INDEPENDENT PHOSPHOGLYCERATE MUTASE"/>
    <property type="match status" value="1"/>
</dbReference>
<feature type="binding site" evidence="9 13">
    <location>
        <position position="11"/>
    </location>
    <ligand>
        <name>Mn(2+)</name>
        <dbReference type="ChEBI" id="CHEBI:29035"/>
        <label>2</label>
    </ligand>
</feature>
<feature type="binding site" evidence="9 13">
    <location>
        <position position="460"/>
    </location>
    <ligand>
        <name>Mn(2+)</name>
        <dbReference type="ChEBI" id="CHEBI:29035"/>
        <label>1</label>
    </ligand>
</feature>
<protein>
    <recommendedName>
        <fullName evidence="9 10">2,3-bisphosphoglycerate-independent phosphoglycerate mutase</fullName>
        <shortName evidence="9">BPG-independent PGAM</shortName>
        <shortName evidence="9">Phosphoglyceromutase</shortName>
        <shortName evidence="9">iPGM</shortName>
        <ecNumber evidence="9 10">5.4.2.12</ecNumber>
    </recommendedName>
</protein>
<comment type="pathway">
    <text evidence="3 9">Carbohydrate degradation; glycolysis; pyruvate from D-glyceraldehyde 3-phosphate: step 3/5.</text>
</comment>
<dbReference type="Gene3D" id="3.40.720.10">
    <property type="entry name" value="Alkaline Phosphatase, subunit A"/>
    <property type="match status" value="1"/>
</dbReference>
<dbReference type="PIRSF" id="PIRSF001492">
    <property type="entry name" value="IPGAM"/>
    <property type="match status" value="1"/>
</dbReference>
<feature type="active site" description="Phosphoserine intermediate" evidence="9 11">
    <location>
        <position position="61"/>
    </location>
</feature>
<comment type="similarity">
    <text evidence="4 9">Belongs to the BPG-independent phosphoglycerate mutase family.</text>
</comment>
<evidence type="ECO:0000256" key="10">
    <source>
        <dbReference type="NCBIfam" id="TIGR01307"/>
    </source>
</evidence>
<dbReference type="InterPro" id="IPR006124">
    <property type="entry name" value="Metalloenzyme"/>
</dbReference>
<feature type="binding site" evidence="9 13">
    <location>
        <position position="442"/>
    </location>
    <ligand>
        <name>Mn(2+)</name>
        <dbReference type="ChEBI" id="CHEBI:29035"/>
        <label>2</label>
    </ligand>
</feature>
<dbReference type="InterPro" id="IPR011258">
    <property type="entry name" value="BPG-indep_PGM_N"/>
</dbReference>
<dbReference type="GO" id="GO:0030145">
    <property type="term" value="F:manganese ion binding"/>
    <property type="evidence" value="ECO:0007669"/>
    <property type="project" value="UniProtKB-UniRule"/>
</dbReference>
<dbReference type="EMBL" id="HE613254">
    <property type="protein sequence ID" value="CCE66557.1"/>
    <property type="molecule type" value="Genomic_DNA"/>
</dbReference>
<dbReference type="RefSeq" id="WP_015511422.1">
    <property type="nucleotide sequence ID" value="NC_021007.1"/>
</dbReference>
<evidence type="ECO:0000259" key="14">
    <source>
        <dbReference type="Pfam" id="PF01676"/>
    </source>
</evidence>
<dbReference type="Pfam" id="PF01676">
    <property type="entry name" value="Metalloenzyme"/>
    <property type="match status" value="1"/>
</dbReference>
<evidence type="ECO:0000256" key="9">
    <source>
        <dbReference type="HAMAP-Rule" id="MF_01038"/>
    </source>
</evidence>
<feature type="binding site" evidence="9 12">
    <location>
        <position position="123"/>
    </location>
    <ligand>
        <name>substrate</name>
    </ligand>
</feature>
<dbReference type="Gene3D" id="3.40.1450.10">
    <property type="entry name" value="BPG-independent phosphoglycerate mutase, domain B"/>
    <property type="match status" value="1"/>
</dbReference>
<name>G8C2K9_9MOLU</name>
<dbReference type="PANTHER" id="PTHR31637">
    <property type="entry name" value="2,3-BISPHOSPHOGLYCERATE-INDEPENDENT PHOSPHOGLYCERATE MUTASE"/>
    <property type="match status" value="1"/>
</dbReference>
<dbReference type="SUPFAM" id="SSF53649">
    <property type="entry name" value="Alkaline phosphatase-like"/>
    <property type="match status" value="1"/>
</dbReference>
<dbReference type="GO" id="GO:0005829">
    <property type="term" value="C:cytosol"/>
    <property type="evidence" value="ECO:0007669"/>
    <property type="project" value="TreeGrafter"/>
</dbReference>
<evidence type="ECO:0000256" key="6">
    <source>
        <dbReference type="ARBA" id="ARBA00023152"/>
    </source>
</evidence>
<feature type="domain" description="Metalloenzyme" evidence="14">
    <location>
        <begin position="3"/>
        <end position="496"/>
    </location>
</feature>
<comment type="catalytic activity">
    <reaction evidence="1 9">
        <text>(2R)-2-phosphoglycerate = (2R)-3-phosphoglycerate</text>
        <dbReference type="Rhea" id="RHEA:15901"/>
        <dbReference type="ChEBI" id="CHEBI:58272"/>
        <dbReference type="ChEBI" id="CHEBI:58289"/>
        <dbReference type="EC" id="5.4.2.12"/>
    </reaction>
</comment>
<sequence>MNKKVILTILDGWGLREEREWNAIAHAETPNFDRLRAEYPFTQLIASGEEVGLPAGQMGNSEVGHLNIGAGRVVETGLYRISQSIKKGEFENNETIVKLFRELKVEPSSNLHLLILASKGGVHSHLDHLFAFLKVAKHHNISPLVHLFSDGRDVAPSQFLKDLTEIIRELNINNARLATISGRYYSMDRDKNWDRLEKVLRAITLQRGIKSFRSAEEYVQRQYSAGVTDEFIEPAVSQEYLDRGEALKSGDKVVFLNFRPDRAKQLSHALVGSDGLYEYSSPLIPKGLSLYSMMDYEKIHLSGVFFPPISLENTLGQVISDQGGAQLRAAESEKYPHVTYFFDGGVERDLQNIRKIIVQSPKVGTYDKAPEMSIVELFSQIKGALETQKYDLVVINFANPDMVGHSGDFEATVKACSAVDRTLGELYELSQKQGYTLVVIADHGNADIMKDSLGKPHTAHTTSPVPFILCDKARSLRSEGKLGDIAPTILELLSISQPSAMSGTSLLAS</sequence>
<dbReference type="OrthoDB" id="9800863at2"/>
<evidence type="ECO:0000256" key="4">
    <source>
        <dbReference type="ARBA" id="ARBA00008819"/>
    </source>
</evidence>
<dbReference type="HAMAP" id="MF_01038">
    <property type="entry name" value="GpmI"/>
    <property type="match status" value="1"/>
</dbReference>
<keyword evidence="7 9" id="KW-0464">Manganese</keyword>
<dbReference type="KEGG" id="mhb:MHM_00390"/>
<feature type="binding site" evidence="9 13">
    <location>
        <position position="443"/>
    </location>
    <ligand>
        <name>Mn(2+)</name>
        <dbReference type="ChEBI" id="CHEBI:29035"/>
        <label>2</label>
    </ligand>
</feature>
<feature type="binding site" evidence="9 12">
    <location>
        <position position="189"/>
    </location>
    <ligand>
        <name>substrate</name>
    </ligand>
</feature>
<dbReference type="HOGENOM" id="CLU_026099_2_0_14"/>
<feature type="binding site" evidence="9 12">
    <location>
        <begin position="152"/>
        <end position="153"/>
    </location>
    <ligand>
        <name>substrate</name>
    </ligand>
</feature>
<dbReference type="AlphaFoldDB" id="G8C2K9"/>
<dbReference type="UniPathway" id="UPA00109">
    <property type="reaction ID" value="UER00186"/>
</dbReference>
<evidence type="ECO:0000256" key="8">
    <source>
        <dbReference type="ARBA" id="ARBA00023235"/>
    </source>
</evidence>
<feature type="binding site" evidence="9 13">
    <location>
        <position position="401"/>
    </location>
    <ligand>
        <name>Mn(2+)</name>
        <dbReference type="ChEBI" id="CHEBI:29035"/>
        <label>1</label>
    </ligand>
</feature>
<evidence type="ECO:0000256" key="1">
    <source>
        <dbReference type="ARBA" id="ARBA00000370"/>
    </source>
</evidence>
<proteinExistence type="inferred from homology"/>
<keyword evidence="5 9" id="KW-0479">Metal-binding</keyword>
<feature type="binding site" evidence="9 13">
    <location>
        <position position="61"/>
    </location>
    <ligand>
        <name>Mn(2+)</name>
        <dbReference type="ChEBI" id="CHEBI:29035"/>
        <label>2</label>
    </ligand>
</feature>
<dbReference type="EC" id="5.4.2.12" evidence="9 10"/>
<feature type="binding site" evidence="9 12">
    <location>
        <position position="334"/>
    </location>
    <ligand>
        <name>substrate</name>
    </ligand>
</feature>
<evidence type="ECO:0000256" key="11">
    <source>
        <dbReference type="PIRSR" id="PIRSR001492-1"/>
    </source>
</evidence>
<comment type="subunit">
    <text evidence="9">Monomer.</text>
</comment>
<evidence type="ECO:0000256" key="12">
    <source>
        <dbReference type="PIRSR" id="PIRSR001492-2"/>
    </source>
</evidence>
<dbReference type="Pfam" id="PF06415">
    <property type="entry name" value="iPGM_N"/>
    <property type="match status" value="1"/>
</dbReference>
<gene>
    <name evidence="9 16" type="primary">gpmI</name>
    <name evidence="16" type="ORF">MHM_00390</name>
</gene>
<dbReference type="InterPro" id="IPR036646">
    <property type="entry name" value="PGAM_B_sf"/>
</dbReference>
<evidence type="ECO:0000259" key="15">
    <source>
        <dbReference type="Pfam" id="PF06415"/>
    </source>
</evidence>
<reference evidence="16" key="1">
    <citation type="submission" date="2011-11" db="EMBL/GenBank/DDBJ databases">
        <title>Complete genome sequence of Candidatus Mycoplasma haemominutum.</title>
        <authorList>
            <person name="Barker E.N."/>
            <person name="Darby A.C."/>
            <person name="Helps C.R."/>
            <person name="Peters I.R."/>
            <person name="Hughes M.A."/>
            <person name="Radford A.D."/>
            <person name="Novacco M."/>
            <person name="Boretti F."/>
            <person name="Hofmann-Lehmann R."/>
            <person name="Tasker S."/>
        </authorList>
    </citation>
    <scope>NUCLEOTIDE SEQUENCE</scope>
    <source>
        <strain evidence="16">Birmingham 1</strain>
    </source>
</reference>
<dbReference type="GO" id="GO:0006096">
    <property type="term" value="P:glycolytic process"/>
    <property type="evidence" value="ECO:0007669"/>
    <property type="project" value="UniProtKB-UniRule"/>
</dbReference>
<feature type="binding site" evidence="9 13">
    <location>
        <position position="405"/>
    </location>
    <ligand>
        <name>Mn(2+)</name>
        <dbReference type="ChEBI" id="CHEBI:29035"/>
        <label>1</label>
    </ligand>
</feature>
<dbReference type="InterPro" id="IPR005995">
    <property type="entry name" value="Pgm_bpd_ind"/>
</dbReference>
<evidence type="ECO:0000313" key="16">
    <source>
        <dbReference type="EMBL" id="CCE66557.1"/>
    </source>
</evidence>
<comment type="function">
    <text evidence="2 9">Catalyzes the interconversion of 2-phosphoglycerate and 3-phosphoglycerate.</text>
</comment>
<feature type="binding site" evidence="9 12">
    <location>
        <position position="183"/>
    </location>
    <ligand>
        <name>substrate</name>
    </ligand>
</feature>
<keyword evidence="8 9" id="KW-0413">Isomerase</keyword>
<dbReference type="PATRIC" id="fig|1116213.3.peg.38"/>
<dbReference type="SUPFAM" id="SSF64158">
    <property type="entry name" value="2,3-Bisphosphoglycerate-independent phosphoglycerate mutase, substrate-binding domain"/>
    <property type="match status" value="1"/>
</dbReference>
<keyword evidence="6 9" id="KW-0324">Glycolysis</keyword>
<feature type="binding site" evidence="9 12">
    <location>
        <begin position="259"/>
        <end position="262"/>
    </location>
    <ligand>
        <name>substrate</name>
    </ligand>
</feature>
<comment type="cofactor">
    <cofactor evidence="9">
        <name>Mn(2+)</name>
        <dbReference type="ChEBI" id="CHEBI:29035"/>
    </cofactor>
    <text evidence="9">Binds 2 manganese ions per subunit.</text>
</comment>
<evidence type="ECO:0000256" key="13">
    <source>
        <dbReference type="PIRSR" id="PIRSR001492-3"/>
    </source>
</evidence>
<dbReference type="FunFam" id="3.40.1450.10:FF:000002">
    <property type="entry name" value="2,3-bisphosphoglycerate-independent phosphoglycerate mutase"/>
    <property type="match status" value="1"/>
</dbReference>
<evidence type="ECO:0000256" key="7">
    <source>
        <dbReference type="ARBA" id="ARBA00023211"/>
    </source>
</evidence>